<keyword evidence="2" id="KW-0784">Thiamine biosynthesis</keyword>
<reference evidence="5" key="1">
    <citation type="journal article" date="2019" name="Int. J. Syst. Evol. Microbiol.">
        <title>The Global Catalogue of Microorganisms (GCM) 10K type strain sequencing project: providing services to taxonomists for standard genome sequencing and annotation.</title>
        <authorList>
            <consortium name="The Broad Institute Genomics Platform"/>
            <consortium name="The Broad Institute Genome Sequencing Center for Infectious Disease"/>
            <person name="Wu L."/>
            <person name="Ma J."/>
        </authorList>
    </citation>
    <scope>NUCLEOTIDE SEQUENCE [LARGE SCALE GENOMIC DNA]</scope>
    <source>
        <strain evidence="5">CGMCC 1.16444</strain>
    </source>
</reference>
<accession>A0ABV9Z3F5</accession>
<feature type="domain" description="Thiamine phosphate synthase/TenI" evidence="3">
    <location>
        <begin position="7"/>
        <end position="183"/>
    </location>
</feature>
<dbReference type="Proteomes" id="UP001595796">
    <property type="component" value="Unassembled WGS sequence"/>
</dbReference>
<dbReference type="Gene3D" id="3.20.20.70">
    <property type="entry name" value="Aldolase class I"/>
    <property type="match status" value="1"/>
</dbReference>
<protein>
    <submittedName>
        <fullName evidence="4">Thiamine phosphate synthase</fullName>
    </submittedName>
</protein>
<dbReference type="EMBL" id="JBHSJF010000006">
    <property type="protein sequence ID" value="MFC5068353.1"/>
    <property type="molecule type" value="Genomic_DNA"/>
</dbReference>
<evidence type="ECO:0000313" key="4">
    <source>
        <dbReference type="EMBL" id="MFC5068353.1"/>
    </source>
</evidence>
<gene>
    <name evidence="4" type="ORF">ACFPFW_10045</name>
</gene>
<sequence>MNRLPRLLIITDRTQAKTSVEEVVGKLCGSGCGWILFRDKDIAPAERRDMALRLREITRGCGSRLSVSTDVALAAEIGADGVHLQRAEDIGPARELLGSAWVGLSAHSLGDVGSAKEAGADYVTLSPIFPTESKPGYGPALGLETIRLAAEFAIPVFALGGVTPTSAHPCIEAGAYGLAVMGTVMRADDPAAIVREYGRAFSTSARRAG</sequence>
<name>A0ABV9Z3F5_9HYPH</name>
<dbReference type="CDD" id="cd00564">
    <property type="entry name" value="TMP_TenI"/>
    <property type="match status" value="1"/>
</dbReference>
<evidence type="ECO:0000256" key="2">
    <source>
        <dbReference type="ARBA" id="ARBA00022977"/>
    </source>
</evidence>
<dbReference type="RefSeq" id="WP_379770524.1">
    <property type="nucleotide sequence ID" value="NZ_JBHSJF010000006.1"/>
</dbReference>
<evidence type="ECO:0000256" key="1">
    <source>
        <dbReference type="ARBA" id="ARBA00004948"/>
    </source>
</evidence>
<evidence type="ECO:0000259" key="3">
    <source>
        <dbReference type="Pfam" id="PF02581"/>
    </source>
</evidence>
<comment type="pathway">
    <text evidence="1">Cofactor biosynthesis; thiamine diphosphate biosynthesis.</text>
</comment>
<dbReference type="InterPro" id="IPR036206">
    <property type="entry name" value="ThiamineP_synth_sf"/>
</dbReference>
<dbReference type="InterPro" id="IPR022998">
    <property type="entry name" value="ThiamineP_synth_TenI"/>
</dbReference>
<comment type="caution">
    <text evidence="4">The sequence shown here is derived from an EMBL/GenBank/DDBJ whole genome shotgun (WGS) entry which is preliminary data.</text>
</comment>
<dbReference type="PANTHER" id="PTHR20857:SF15">
    <property type="entry name" value="THIAMINE-PHOSPHATE SYNTHASE"/>
    <property type="match status" value="1"/>
</dbReference>
<evidence type="ECO:0000313" key="5">
    <source>
        <dbReference type="Proteomes" id="UP001595796"/>
    </source>
</evidence>
<keyword evidence="5" id="KW-1185">Reference proteome</keyword>
<proteinExistence type="predicted"/>
<dbReference type="SUPFAM" id="SSF51391">
    <property type="entry name" value="Thiamin phosphate synthase"/>
    <property type="match status" value="1"/>
</dbReference>
<organism evidence="4 5">
    <name type="scientific">Flaviflagellibacter deserti</name>
    <dbReference type="NCBI Taxonomy" id="2267266"/>
    <lineage>
        <taxon>Bacteria</taxon>
        <taxon>Pseudomonadati</taxon>
        <taxon>Pseudomonadota</taxon>
        <taxon>Alphaproteobacteria</taxon>
        <taxon>Hyphomicrobiales</taxon>
        <taxon>Flaviflagellibacter</taxon>
    </lineage>
</organism>
<dbReference type="Pfam" id="PF02581">
    <property type="entry name" value="TMP-TENI"/>
    <property type="match status" value="1"/>
</dbReference>
<dbReference type="InterPro" id="IPR013785">
    <property type="entry name" value="Aldolase_TIM"/>
</dbReference>
<dbReference type="PANTHER" id="PTHR20857">
    <property type="entry name" value="THIAMINE-PHOSPHATE PYROPHOSPHORYLASE"/>
    <property type="match status" value="1"/>
</dbReference>